<organism evidence="1 2">
    <name type="scientific">Oldenlandia corymbosa var. corymbosa</name>
    <dbReference type="NCBI Taxonomy" id="529605"/>
    <lineage>
        <taxon>Eukaryota</taxon>
        <taxon>Viridiplantae</taxon>
        <taxon>Streptophyta</taxon>
        <taxon>Embryophyta</taxon>
        <taxon>Tracheophyta</taxon>
        <taxon>Spermatophyta</taxon>
        <taxon>Magnoliopsida</taxon>
        <taxon>eudicotyledons</taxon>
        <taxon>Gunneridae</taxon>
        <taxon>Pentapetalae</taxon>
        <taxon>asterids</taxon>
        <taxon>lamiids</taxon>
        <taxon>Gentianales</taxon>
        <taxon>Rubiaceae</taxon>
        <taxon>Rubioideae</taxon>
        <taxon>Spermacoceae</taxon>
        <taxon>Hedyotis-Oldenlandia complex</taxon>
        <taxon>Oldenlandia</taxon>
    </lineage>
</organism>
<sequence length="297" mass="33926">MNRTGTSLLLDFLLKELDGWCNSSHLSDSEDDIRGTVDICKVELRFLRTFLVYVKNWDGAGHLGSLVSDIKAGFKELRRDFRAASKKGIDRSRVHLEAAISKLQEKSTLRRPQIRAAYGLVQDFGLKQSKVRYILTQFGAALVHAAHLSFRCWVNMDDIDENMMKMLSNLLKKFKPNTPQVIEGCLDALLVFNETTGLERLGRFLIPEKNQVEILNQGLGFLNGLDESRNKIPFNLLGDFMPNTIIEGYLDVLRPADKALDFTKQLELFCRIPFFSNEYQVDSLNKGLEHLVLFVFY</sequence>
<dbReference type="Proteomes" id="UP001161247">
    <property type="component" value="Chromosome 2"/>
</dbReference>
<protein>
    <submittedName>
        <fullName evidence="1">OLC1v1032664C1</fullName>
    </submittedName>
</protein>
<accession>A0AAV1CM48</accession>
<dbReference type="AlphaFoldDB" id="A0AAV1CM48"/>
<reference evidence="1" key="1">
    <citation type="submission" date="2023-03" db="EMBL/GenBank/DDBJ databases">
        <authorList>
            <person name="Julca I."/>
        </authorList>
    </citation>
    <scope>NUCLEOTIDE SEQUENCE</scope>
</reference>
<proteinExistence type="predicted"/>
<name>A0AAV1CM48_OLDCO</name>
<dbReference type="EMBL" id="OX459119">
    <property type="protein sequence ID" value="CAI9096502.1"/>
    <property type="molecule type" value="Genomic_DNA"/>
</dbReference>
<keyword evidence="2" id="KW-1185">Reference proteome</keyword>
<gene>
    <name evidence="1" type="ORF">OLC1_LOCUS7245</name>
</gene>
<evidence type="ECO:0000313" key="2">
    <source>
        <dbReference type="Proteomes" id="UP001161247"/>
    </source>
</evidence>
<evidence type="ECO:0000313" key="1">
    <source>
        <dbReference type="EMBL" id="CAI9096502.1"/>
    </source>
</evidence>